<proteinExistence type="predicted"/>
<dbReference type="InterPro" id="IPR042246">
    <property type="entry name" value="ZCCHC9"/>
</dbReference>
<dbReference type="GeneTree" id="ENSGT00950000183041"/>
<feature type="domain" description="CCHC-type" evidence="7">
    <location>
        <begin position="191"/>
        <end position="207"/>
    </location>
</feature>
<evidence type="ECO:0000313" key="9">
    <source>
        <dbReference type="Proteomes" id="UP000314983"/>
    </source>
</evidence>
<reference evidence="9" key="2">
    <citation type="journal article" date="2017" name="Sci. Adv.">
        <title>A tail of two voltages: Proteomic comparison of the three electric organs of the electric eel.</title>
        <authorList>
            <person name="Traeger L.L."/>
            <person name="Sabat G."/>
            <person name="Barrett-Wilt G.A."/>
            <person name="Wells G.B."/>
            <person name="Sussman M.R."/>
        </authorList>
    </citation>
    <scope>NUCLEOTIDE SEQUENCE [LARGE SCALE GENOMIC DNA]</scope>
</reference>
<dbReference type="RefSeq" id="XP_026866122.2">
    <property type="nucleotide sequence ID" value="XM_027010321.2"/>
</dbReference>
<dbReference type="PANTHER" id="PTHR46242:SF1">
    <property type="entry name" value="ZINC FINGER CCHC DOMAIN-CONTAINING PROTEIN 9"/>
    <property type="match status" value="1"/>
</dbReference>
<dbReference type="GO" id="GO:0005730">
    <property type="term" value="C:nucleolus"/>
    <property type="evidence" value="ECO:0007669"/>
    <property type="project" value="TreeGrafter"/>
</dbReference>
<accession>A0A4W4E2G8</accession>
<evidence type="ECO:0000256" key="2">
    <source>
        <dbReference type="ARBA" id="ARBA00022737"/>
    </source>
</evidence>
<dbReference type="SUPFAM" id="SSF57756">
    <property type="entry name" value="Retrovirus zinc finger-like domains"/>
    <property type="match status" value="2"/>
</dbReference>
<dbReference type="InterPro" id="IPR036875">
    <property type="entry name" value="Znf_CCHC_sf"/>
</dbReference>
<dbReference type="PANTHER" id="PTHR46242">
    <property type="entry name" value="ZINC FINGER CCHC DOMAIN-CONTAINING PROTEIN 9 ZCCHC9"/>
    <property type="match status" value="1"/>
</dbReference>
<dbReference type="AlphaFoldDB" id="A0A4W4E2G8"/>
<dbReference type="OMA" id="STACNKR"/>
<keyword evidence="9" id="KW-1185">Reference proteome</keyword>
<dbReference type="GeneID" id="113577598"/>
<evidence type="ECO:0000256" key="3">
    <source>
        <dbReference type="ARBA" id="ARBA00022771"/>
    </source>
</evidence>
<dbReference type="Pfam" id="PF00098">
    <property type="entry name" value="zf-CCHC"/>
    <property type="match status" value="3"/>
</dbReference>
<feature type="domain" description="CCHC-type" evidence="7">
    <location>
        <begin position="136"/>
        <end position="151"/>
    </location>
</feature>
<dbReference type="GO" id="GO:0003676">
    <property type="term" value="F:nucleic acid binding"/>
    <property type="evidence" value="ECO:0007669"/>
    <property type="project" value="InterPro"/>
</dbReference>
<evidence type="ECO:0000256" key="5">
    <source>
        <dbReference type="PROSITE-ProRule" id="PRU00047"/>
    </source>
</evidence>
<sequence>MTRWARGNNSHKHKPTDATPWTKLRAGINGRMTEILTGSSRGGCSVSHFRKDVSHTLWNTLADPSWKRVNKNKEVDVNGFISYLKQTGQALPKESQRTARIEDYVGEELVTAHKKERRREHRRVKRQKTKKNNMVCFNCRKTGHGLADCPEADNDEEMGREVCYRCGSAEHDIQKCRAKVDPALGDYPFAKCFICGKNGHLSRSCPDNPKGLYAAGGSCRVCGSVEHFQKDCPEHQTSTNSITLGRLSNQISADHEEVSVPVKEVPAKKAKVVVF</sequence>
<dbReference type="PROSITE" id="PS50158">
    <property type="entry name" value="ZF_CCHC"/>
    <property type="match status" value="2"/>
</dbReference>
<reference evidence="8" key="5">
    <citation type="submission" date="2025-09" db="UniProtKB">
        <authorList>
            <consortium name="Ensembl"/>
        </authorList>
    </citation>
    <scope>IDENTIFICATION</scope>
</reference>
<keyword evidence="1" id="KW-0479">Metal-binding</keyword>
<evidence type="ECO:0000259" key="7">
    <source>
        <dbReference type="PROSITE" id="PS50158"/>
    </source>
</evidence>
<dbReference type="Gene3D" id="4.10.60.10">
    <property type="entry name" value="Zinc finger, CCHC-type"/>
    <property type="match status" value="2"/>
</dbReference>
<dbReference type="STRING" id="8005.ENSEEEP00000005813"/>
<evidence type="ECO:0000256" key="1">
    <source>
        <dbReference type="ARBA" id="ARBA00022723"/>
    </source>
</evidence>
<dbReference type="SMART" id="SM00343">
    <property type="entry name" value="ZnF_C2HC"/>
    <property type="match status" value="4"/>
</dbReference>
<name>A0A4W4E2G8_ELEEL</name>
<protein>
    <recommendedName>
        <fullName evidence="7">CCHC-type domain-containing protein</fullName>
    </recommendedName>
</protein>
<reference evidence="8" key="4">
    <citation type="submission" date="2025-08" db="UniProtKB">
        <authorList>
            <consortium name="Ensembl"/>
        </authorList>
    </citation>
    <scope>IDENTIFICATION</scope>
</reference>
<dbReference type="FunFam" id="4.10.60.10:FF:000091">
    <property type="entry name" value="Zinc finger CCHC-type-containing 9"/>
    <property type="match status" value="1"/>
</dbReference>
<keyword evidence="4" id="KW-0862">Zinc</keyword>
<dbReference type="GO" id="GO:0008270">
    <property type="term" value="F:zinc ion binding"/>
    <property type="evidence" value="ECO:0007669"/>
    <property type="project" value="UniProtKB-KW"/>
</dbReference>
<organism evidence="8 9">
    <name type="scientific">Electrophorus electricus</name>
    <name type="common">Electric eel</name>
    <name type="synonym">Gymnotus electricus</name>
    <dbReference type="NCBI Taxonomy" id="8005"/>
    <lineage>
        <taxon>Eukaryota</taxon>
        <taxon>Metazoa</taxon>
        <taxon>Chordata</taxon>
        <taxon>Craniata</taxon>
        <taxon>Vertebrata</taxon>
        <taxon>Euteleostomi</taxon>
        <taxon>Actinopterygii</taxon>
        <taxon>Neopterygii</taxon>
        <taxon>Teleostei</taxon>
        <taxon>Ostariophysi</taxon>
        <taxon>Gymnotiformes</taxon>
        <taxon>Gymnotoidei</taxon>
        <taxon>Gymnotidae</taxon>
        <taxon>Electrophorus</taxon>
    </lineage>
</organism>
<keyword evidence="2" id="KW-0677">Repeat</keyword>
<dbReference type="InterPro" id="IPR001878">
    <property type="entry name" value="Znf_CCHC"/>
</dbReference>
<reference evidence="8" key="3">
    <citation type="submission" date="2020-05" db="EMBL/GenBank/DDBJ databases">
        <title>Electrophorus electricus (electric eel) genome, fEleEle1, primary haplotype.</title>
        <authorList>
            <person name="Myers G."/>
            <person name="Meyer A."/>
            <person name="Fedrigo O."/>
            <person name="Formenti G."/>
            <person name="Rhie A."/>
            <person name="Tracey A."/>
            <person name="Sims Y."/>
            <person name="Jarvis E.D."/>
        </authorList>
    </citation>
    <scope>NUCLEOTIDE SEQUENCE [LARGE SCALE GENOMIC DNA]</scope>
</reference>
<evidence type="ECO:0000313" key="8">
    <source>
        <dbReference type="Ensembl" id="ENSEEEP00000005813.2"/>
    </source>
</evidence>
<gene>
    <name evidence="8" type="primary">ZCCHC9</name>
</gene>
<keyword evidence="3 5" id="KW-0863">Zinc-finger</keyword>
<feature type="region of interest" description="Disordered" evidence="6">
    <location>
        <begin position="1"/>
        <end position="21"/>
    </location>
</feature>
<evidence type="ECO:0000256" key="6">
    <source>
        <dbReference type="SAM" id="MobiDB-lite"/>
    </source>
</evidence>
<dbReference type="Proteomes" id="UP000314983">
    <property type="component" value="Chromosome 17"/>
</dbReference>
<dbReference type="Ensembl" id="ENSEEET00000005892.2">
    <property type="protein sequence ID" value="ENSEEEP00000005813.2"/>
    <property type="gene ID" value="ENSEEEG00000003082.2"/>
</dbReference>
<evidence type="ECO:0000256" key="4">
    <source>
        <dbReference type="ARBA" id="ARBA00022833"/>
    </source>
</evidence>
<reference evidence="9" key="1">
    <citation type="journal article" date="2014" name="Science">
        <title>Nonhuman genetics. Genomic basis for the convergent evolution of electric organs.</title>
        <authorList>
            <person name="Gallant J.R."/>
            <person name="Traeger L.L."/>
            <person name="Volkening J.D."/>
            <person name="Moffett H."/>
            <person name="Chen P.H."/>
            <person name="Novina C.D."/>
            <person name="Phillips G.N.Jr."/>
            <person name="Anand R."/>
            <person name="Wells G.B."/>
            <person name="Pinch M."/>
            <person name="Guth R."/>
            <person name="Unguez G.A."/>
            <person name="Albert J.S."/>
            <person name="Zakon H.H."/>
            <person name="Samanta M.P."/>
            <person name="Sussman M.R."/>
        </authorList>
    </citation>
    <scope>NUCLEOTIDE SEQUENCE [LARGE SCALE GENOMIC DNA]</scope>
</reference>